<dbReference type="Gene3D" id="2.40.30.170">
    <property type="match status" value="1"/>
</dbReference>
<reference evidence="5 6" key="1">
    <citation type="submission" date="2016-11" db="EMBL/GenBank/DDBJ databases">
        <authorList>
            <person name="Jaros S."/>
            <person name="Januszkiewicz K."/>
            <person name="Wedrychowicz H."/>
        </authorList>
    </citation>
    <scope>NUCLEOTIDE SEQUENCE [LARGE SCALE GENOMIC DNA]</scope>
    <source>
        <strain evidence="5 6">DSM 26910</strain>
    </source>
</reference>
<name>A0A1M4YL10_9BACT</name>
<dbReference type="AlphaFoldDB" id="A0A1M4YL10"/>
<accession>A0A1M4YL10</accession>
<gene>
    <name evidence="5" type="ORF">SAMN05444274_103384</name>
</gene>
<protein>
    <submittedName>
        <fullName evidence="5">Multidrug efflux pump subunit AcrA (Membrane-fusion protein)</fullName>
    </submittedName>
</protein>
<feature type="coiled-coil region" evidence="3">
    <location>
        <begin position="99"/>
        <end position="126"/>
    </location>
</feature>
<organism evidence="5 6">
    <name type="scientific">Mariniphaga anaerophila</name>
    <dbReference type="NCBI Taxonomy" id="1484053"/>
    <lineage>
        <taxon>Bacteria</taxon>
        <taxon>Pseudomonadati</taxon>
        <taxon>Bacteroidota</taxon>
        <taxon>Bacteroidia</taxon>
        <taxon>Marinilabiliales</taxon>
        <taxon>Prolixibacteraceae</taxon>
        <taxon>Mariniphaga</taxon>
    </lineage>
</organism>
<evidence type="ECO:0000256" key="3">
    <source>
        <dbReference type="SAM" id="Coils"/>
    </source>
</evidence>
<evidence type="ECO:0000259" key="4">
    <source>
        <dbReference type="Pfam" id="PF25967"/>
    </source>
</evidence>
<evidence type="ECO:0000256" key="2">
    <source>
        <dbReference type="ARBA" id="ARBA00023054"/>
    </source>
</evidence>
<evidence type="ECO:0000313" key="6">
    <source>
        <dbReference type="Proteomes" id="UP000184164"/>
    </source>
</evidence>
<dbReference type="PANTHER" id="PTHR32347:SF14">
    <property type="entry name" value="EFFLUX SYSTEM COMPONENT YKNX-RELATED"/>
    <property type="match status" value="1"/>
</dbReference>
<sequence length="415" mass="47031">MKLKRKQYLIIIAAAAVVVTALTFFLTSGEGGKQYTVKNGLFELVLEVKGEIQGKNAVVISLPDELKRRDLRIYQMKIKDMVEEGTSVKAGDWVATLDAAQITQEMQNNQQDLDKQRAELNDARIDSSIQLTKLREELGEFKYDLEYKELELEQSQYESPAYQRKKQMEYDQTVRQMKKKQRDYQLRQLDLKMKTKRIEDRFDFHSNRDSLLKAAMMAARVTAPKDGLVMYAKLWNGRKLRVGDDISIWMPTIATLPDLSEPVSEAYIPEIDITKIALGDSVRITIDALPGDDFKGVVSNIANVGQELSGFDMKVFKVMIDLKVEGKKIKPAMTSNNKIVLARLTDVIKIPRSCLFTDNGSTYVFLNKSGKIWKKKVTPGLENEEEVVIETGLESGDKILMNPPEGGESIDFLNS</sequence>
<dbReference type="Pfam" id="PF25967">
    <property type="entry name" value="RND-MFP_C"/>
    <property type="match status" value="1"/>
</dbReference>
<comment type="subcellular location">
    <subcellularLocation>
        <location evidence="1">Cell envelope</location>
    </subcellularLocation>
</comment>
<dbReference type="GO" id="GO:0030313">
    <property type="term" value="C:cell envelope"/>
    <property type="evidence" value="ECO:0007669"/>
    <property type="project" value="UniProtKB-SubCell"/>
</dbReference>
<dbReference type="InterPro" id="IPR058627">
    <property type="entry name" value="MdtA-like_C"/>
</dbReference>
<proteinExistence type="predicted"/>
<dbReference type="STRING" id="1484053.SAMN05444274_103384"/>
<evidence type="ECO:0000313" key="5">
    <source>
        <dbReference type="EMBL" id="SHF06212.1"/>
    </source>
</evidence>
<dbReference type="EMBL" id="FQUM01000003">
    <property type="protein sequence ID" value="SHF06212.1"/>
    <property type="molecule type" value="Genomic_DNA"/>
</dbReference>
<dbReference type="PANTHER" id="PTHR32347">
    <property type="entry name" value="EFFLUX SYSTEM COMPONENT YKNX-RELATED"/>
    <property type="match status" value="1"/>
</dbReference>
<dbReference type="Proteomes" id="UP000184164">
    <property type="component" value="Unassembled WGS sequence"/>
</dbReference>
<feature type="domain" description="Multidrug resistance protein MdtA-like C-terminal permuted SH3" evidence="4">
    <location>
        <begin position="346"/>
        <end position="400"/>
    </location>
</feature>
<keyword evidence="6" id="KW-1185">Reference proteome</keyword>
<dbReference type="RefSeq" id="WP_073000488.1">
    <property type="nucleotide sequence ID" value="NZ_FQUM01000003.1"/>
</dbReference>
<dbReference type="OrthoDB" id="1522431at2"/>
<dbReference type="Gene3D" id="2.40.420.20">
    <property type="match status" value="1"/>
</dbReference>
<keyword evidence="2 3" id="KW-0175">Coiled coil</keyword>
<evidence type="ECO:0000256" key="1">
    <source>
        <dbReference type="ARBA" id="ARBA00004196"/>
    </source>
</evidence>
<dbReference type="InterPro" id="IPR050465">
    <property type="entry name" value="UPF0194_transport"/>
</dbReference>